<dbReference type="RefSeq" id="WP_012174993.1">
    <property type="nucleotide sequence ID" value="NC_009943.1"/>
</dbReference>
<dbReference type="Proteomes" id="UP000008561">
    <property type="component" value="Chromosome"/>
</dbReference>
<organism evidence="7 8">
    <name type="scientific">Desulfosudis oleivorans (strain DSM 6200 / JCM 39069 / Hxd3)</name>
    <name type="common">Desulfococcus oleovorans</name>
    <dbReference type="NCBI Taxonomy" id="96561"/>
    <lineage>
        <taxon>Bacteria</taxon>
        <taxon>Pseudomonadati</taxon>
        <taxon>Thermodesulfobacteriota</taxon>
        <taxon>Desulfobacteria</taxon>
        <taxon>Desulfobacterales</taxon>
        <taxon>Desulfosudaceae</taxon>
        <taxon>Desulfosudis</taxon>
    </lineage>
</organism>
<reference evidence="7 8" key="1">
    <citation type="submission" date="2007-10" db="EMBL/GenBank/DDBJ databases">
        <title>Complete sequence of Desulfococcus oleovorans Hxd3.</title>
        <authorList>
            <consortium name="US DOE Joint Genome Institute"/>
            <person name="Copeland A."/>
            <person name="Lucas S."/>
            <person name="Lapidus A."/>
            <person name="Barry K."/>
            <person name="Glavina del Rio T."/>
            <person name="Dalin E."/>
            <person name="Tice H."/>
            <person name="Pitluck S."/>
            <person name="Kiss H."/>
            <person name="Brettin T."/>
            <person name="Bruce D."/>
            <person name="Detter J.C."/>
            <person name="Han C."/>
            <person name="Schmutz J."/>
            <person name="Larimer F."/>
            <person name="Land M."/>
            <person name="Hauser L."/>
            <person name="Kyrpides N."/>
            <person name="Kim E."/>
            <person name="Wawrik B."/>
            <person name="Richardson P."/>
        </authorList>
    </citation>
    <scope>NUCLEOTIDE SEQUENCE [LARGE SCALE GENOMIC DNA]</scope>
    <source>
        <strain evidence="8">DSM 6200 / JCM 39069 / Hxd3</strain>
    </source>
</reference>
<keyword evidence="7" id="KW-0670">Pyruvate</keyword>
<dbReference type="Gene3D" id="3.40.1480.10">
    <property type="entry name" value="MOFRL domain"/>
    <property type="match status" value="1"/>
</dbReference>
<dbReference type="InterPro" id="IPR037035">
    <property type="entry name" value="GK-like_C_sf"/>
</dbReference>
<evidence type="ECO:0000259" key="6">
    <source>
        <dbReference type="Pfam" id="PF13660"/>
    </source>
</evidence>
<dbReference type="EC" id="1.1.1.81" evidence="7"/>
<accession>A8ZZX7</accession>
<dbReference type="Pfam" id="PF13660">
    <property type="entry name" value="DUF4147"/>
    <property type="match status" value="1"/>
</dbReference>
<dbReference type="FunFam" id="3.40.50.10180:FF:000001">
    <property type="entry name" value="Glycerate kinase"/>
    <property type="match status" value="1"/>
</dbReference>
<sequence length="452" mass="46881">MSPADTILDKMKAHAEEIFFAGLAAVEPKAAVAACCHLEKGKLKVADRTFDPGAFDHISVIGAGKAAAPMAAAVETLMGDRLTGGLLSVKYGHTHLLQKTELGEGGHPIPDAGGLKNAQRILALAQSASKKDLVICLLSGGGSALLPLPAPGITLADKQAAMHELLACGATITEINTLRKHLSAIKGGLLARAVFPATLLCLVISDVVGDDLSTIASGPTVADPTTFADCLRIIDTYQLKNRLPASVIHHIQKGAAGLKTETPKPGDPVFEKVVTHICADNTAALAAAADKARRLGYQTLILSSKMEGKTRDVARMHGTMAKEILKTGNPVCPPACLLSGGETTVTIRGAGKGGRNQEFCLALTDDIAEHKHIVVLSGGTDGTDGPTDAAGAVVSNRTASRAAQAGLTPAHYLADNDSFTFFKKLNSLLITGPTNTNVMDLRVVLVSRPKTG</sequence>
<name>A8ZZX7_DESOH</name>
<gene>
    <name evidence="7" type="ordered locus">Dole_1573</name>
</gene>
<evidence type="ECO:0000313" key="8">
    <source>
        <dbReference type="Proteomes" id="UP000008561"/>
    </source>
</evidence>
<dbReference type="Gene3D" id="3.40.50.10180">
    <property type="entry name" value="Glycerate kinase, MOFRL-like N-terminal domain"/>
    <property type="match status" value="1"/>
</dbReference>
<evidence type="ECO:0000313" key="7">
    <source>
        <dbReference type="EMBL" id="ABW67377.1"/>
    </source>
</evidence>
<protein>
    <submittedName>
        <fullName evidence="7">Hydroxypyruvate reductase</fullName>
        <ecNumber evidence="7">1.1.1.81</ecNumber>
    </submittedName>
</protein>
<keyword evidence="2" id="KW-0547">Nucleotide-binding</keyword>
<evidence type="ECO:0000256" key="2">
    <source>
        <dbReference type="ARBA" id="ARBA00022741"/>
    </source>
</evidence>
<dbReference type="FunFam" id="3.40.1480.10:FF:000002">
    <property type="entry name" value="Glycerate kinase"/>
    <property type="match status" value="1"/>
</dbReference>
<dbReference type="PANTHER" id="PTHR12227:SF0">
    <property type="entry name" value="GLYCERATE KINASE"/>
    <property type="match status" value="1"/>
</dbReference>
<dbReference type="InterPro" id="IPR039760">
    <property type="entry name" value="MOFRL_protein"/>
</dbReference>
<dbReference type="Pfam" id="PF05161">
    <property type="entry name" value="MOFRL"/>
    <property type="match status" value="1"/>
</dbReference>
<dbReference type="GO" id="GO:0008887">
    <property type="term" value="F:glycerate kinase activity"/>
    <property type="evidence" value="ECO:0007669"/>
    <property type="project" value="InterPro"/>
</dbReference>
<feature type="domain" description="MOFRL" evidence="5">
    <location>
        <begin position="335"/>
        <end position="440"/>
    </location>
</feature>
<dbReference type="GO" id="GO:0005737">
    <property type="term" value="C:cytoplasm"/>
    <property type="evidence" value="ECO:0007669"/>
    <property type="project" value="TreeGrafter"/>
</dbReference>
<evidence type="ECO:0000256" key="1">
    <source>
        <dbReference type="ARBA" id="ARBA00022679"/>
    </source>
</evidence>
<feature type="domain" description="MOFRL-associated" evidence="6">
    <location>
        <begin position="15"/>
        <end position="251"/>
    </location>
</feature>
<proteinExistence type="predicted"/>
<keyword evidence="8" id="KW-1185">Reference proteome</keyword>
<dbReference type="InterPro" id="IPR007835">
    <property type="entry name" value="MOFRL"/>
</dbReference>
<dbReference type="AlphaFoldDB" id="A8ZZX7"/>
<keyword evidence="1" id="KW-0808">Transferase</keyword>
<keyword evidence="3" id="KW-0418">Kinase</keyword>
<dbReference type="InterPro" id="IPR038614">
    <property type="entry name" value="GK_N_sf"/>
</dbReference>
<dbReference type="GO" id="GO:0016618">
    <property type="term" value="F:hydroxypyruvate reductase [NAD(P)H] activity"/>
    <property type="evidence" value="ECO:0007669"/>
    <property type="project" value="UniProtKB-EC"/>
</dbReference>
<keyword evidence="4" id="KW-0067">ATP-binding</keyword>
<dbReference type="OrthoDB" id="9766552at2"/>
<dbReference type="InterPro" id="IPR025286">
    <property type="entry name" value="MOFRL_assoc_dom"/>
</dbReference>
<evidence type="ECO:0000256" key="3">
    <source>
        <dbReference type="ARBA" id="ARBA00022777"/>
    </source>
</evidence>
<dbReference type="SUPFAM" id="SSF82544">
    <property type="entry name" value="GckA/TtuD-like"/>
    <property type="match status" value="1"/>
</dbReference>
<dbReference type="PANTHER" id="PTHR12227">
    <property type="entry name" value="GLYCERATE KINASE"/>
    <property type="match status" value="1"/>
</dbReference>
<dbReference type="GO" id="GO:0005524">
    <property type="term" value="F:ATP binding"/>
    <property type="evidence" value="ECO:0007669"/>
    <property type="project" value="UniProtKB-KW"/>
</dbReference>
<dbReference type="STRING" id="96561.Dole_1573"/>
<evidence type="ECO:0000256" key="4">
    <source>
        <dbReference type="ARBA" id="ARBA00022840"/>
    </source>
</evidence>
<dbReference type="EMBL" id="CP000859">
    <property type="protein sequence ID" value="ABW67377.1"/>
    <property type="molecule type" value="Genomic_DNA"/>
</dbReference>
<dbReference type="KEGG" id="dol:Dole_1573"/>
<evidence type="ECO:0000259" key="5">
    <source>
        <dbReference type="Pfam" id="PF05161"/>
    </source>
</evidence>
<keyword evidence="7" id="KW-0560">Oxidoreductase</keyword>
<dbReference type="eggNOG" id="COG2379">
    <property type="taxonomic scope" value="Bacteria"/>
</dbReference>
<dbReference type="HOGENOM" id="CLU_032279_1_1_7"/>